<feature type="domain" description="Aminoglycoside phosphotransferase" evidence="1">
    <location>
        <begin position="43"/>
        <end position="259"/>
    </location>
</feature>
<keyword evidence="3" id="KW-1185">Reference proteome</keyword>
<gene>
    <name evidence="2" type="ORF">QLQ12_25090</name>
</gene>
<dbReference type="RefSeq" id="WP_282762898.1">
    <property type="nucleotide sequence ID" value="NZ_JASCTH010000017.1"/>
</dbReference>
<dbReference type="GO" id="GO:0016740">
    <property type="term" value="F:transferase activity"/>
    <property type="evidence" value="ECO:0007669"/>
    <property type="project" value="UniProtKB-KW"/>
</dbReference>
<accession>A0ABT6WQA7</accession>
<name>A0ABT6WQA7_9ACTN</name>
<dbReference type="InterPro" id="IPR011009">
    <property type="entry name" value="Kinase-like_dom_sf"/>
</dbReference>
<dbReference type="EMBL" id="JASCTH010000017">
    <property type="protein sequence ID" value="MDI6101899.1"/>
    <property type="molecule type" value="Genomic_DNA"/>
</dbReference>
<dbReference type="EC" id="2.7.1.-" evidence="2"/>
<organism evidence="2 3">
    <name type="scientific">Actinoplanes sandaracinus</name>
    <dbReference type="NCBI Taxonomy" id="3045177"/>
    <lineage>
        <taxon>Bacteria</taxon>
        <taxon>Bacillati</taxon>
        <taxon>Actinomycetota</taxon>
        <taxon>Actinomycetes</taxon>
        <taxon>Micromonosporales</taxon>
        <taxon>Micromonosporaceae</taxon>
        <taxon>Actinoplanes</taxon>
    </lineage>
</organism>
<evidence type="ECO:0000313" key="3">
    <source>
        <dbReference type="Proteomes" id="UP001241758"/>
    </source>
</evidence>
<dbReference type="Proteomes" id="UP001241758">
    <property type="component" value="Unassembled WGS sequence"/>
</dbReference>
<evidence type="ECO:0000259" key="1">
    <source>
        <dbReference type="Pfam" id="PF01636"/>
    </source>
</evidence>
<dbReference type="Pfam" id="PF01636">
    <property type="entry name" value="APH"/>
    <property type="match status" value="1"/>
</dbReference>
<reference evidence="2 3" key="1">
    <citation type="submission" date="2023-05" db="EMBL/GenBank/DDBJ databases">
        <title>Actinoplanes sp. NEAU-A12 genome sequencing.</title>
        <authorList>
            <person name="Wang Z.-S."/>
        </authorList>
    </citation>
    <scope>NUCLEOTIDE SEQUENCE [LARGE SCALE GENOMIC DNA]</scope>
    <source>
        <strain evidence="2 3">NEAU-A12</strain>
    </source>
</reference>
<proteinExistence type="predicted"/>
<dbReference type="SUPFAM" id="SSF56112">
    <property type="entry name" value="Protein kinase-like (PK-like)"/>
    <property type="match status" value="1"/>
</dbReference>
<dbReference type="InterPro" id="IPR002575">
    <property type="entry name" value="Aminoglycoside_PTrfase"/>
</dbReference>
<evidence type="ECO:0000313" key="2">
    <source>
        <dbReference type="EMBL" id="MDI6101899.1"/>
    </source>
</evidence>
<comment type="caution">
    <text evidence="2">The sequence shown here is derived from an EMBL/GenBank/DDBJ whole genome shotgun (WGS) entry which is preliminary data.</text>
</comment>
<keyword evidence="2" id="KW-0808">Transferase</keyword>
<protein>
    <submittedName>
        <fullName evidence="2">Aminoglycoside phosphotransferase family protein</fullName>
        <ecNumber evidence="2">2.7.1.-</ecNumber>
    </submittedName>
</protein>
<sequence length="307" mass="34974">MAQEDGRAEFSPASTQKTLLAICAQVGLDSADASLMRLGENAVYLLPRESIVVRIARSMHSIDDVCKEMRVARWLEMEEYPAVRAADVAGTADSPLVVDEHPVSFWKQIKTTPGVPTSADLGQLLRRLHDLKIPDWLRLPPFDPFAKVERRLLSAPQIVDDGEIRFLSSLYERLRADFVALEFRFPFGPVHGDAHHGNLLYAETGEVVILDFEAFCFGPREWDLSLSASYRYGFDWIDDAEYAGFVAAYGFDVSRWAGFPVLRQIRELGMTTWLMQLVETDRRIEEEFSQRISDLTTGDIPRRWRPF</sequence>
<dbReference type="Gene3D" id="3.90.1200.10">
    <property type="match status" value="1"/>
</dbReference>